<reference evidence="2" key="1">
    <citation type="submission" date="2022-10" db="EMBL/GenBank/DDBJ databases">
        <title>Completed Genome Sequence of two octocoral isolated bacterium, Endozoicomonas euniceicola EF212T and Endozoicomonas gorgoniicola PS125T.</title>
        <authorList>
            <person name="Chiou Y.-J."/>
            <person name="Chen Y.-H."/>
        </authorList>
    </citation>
    <scope>NUCLEOTIDE SEQUENCE</scope>
    <source>
        <strain evidence="2">EF212</strain>
    </source>
</reference>
<evidence type="ECO:0000256" key="1">
    <source>
        <dbReference type="SAM" id="SignalP"/>
    </source>
</evidence>
<dbReference type="Proteomes" id="UP001163255">
    <property type="component" value="Chromosome"/>
</dbReference>
<keyword evidence="3" id="KW-1185">Reference proteome</keyword>
<evidence type="ECO:0000313" key="3">
    <source>
        <dbReference type="Proteomes" id="UP001163255"/>
    </source>
</evidence>
<protein>
    <submittedName>
        <fullName evidence="2">Uncharacterized protein</fullName>
    </submittedName>
</protein>
<feature type="chain" id="PRO_5045661704" evidence="1">
    <location>
        <begin position="30"/>
        <end position="373"/>
    </location>
</feature>
<evidence type="ECO:0000313" key="2">
    <source>
        <dbReference type="EMBL" id="UYM16450.1"/>
    </source>
</evidence>
<feature type="signal peptide" evidence="1">
    <location>
        <begin position="1"/>
        <end position="29"/>
    </location>
</feature>
<gene>
    <name evidence="2" type="ORF">NX720_00505</name>
</gene>
<keyword evidence="1" id="KW-0732">Signal</keyword>
<dbReference type="EMBL" id="CP103300">
    <property type="protein sequence ID" value="UYM16450.1"/>
    <property type="molecule type" value="Genomic_DNA"/>
</dbReference>
<name>A0ABY6GUJ6_9GAMM</name>
<proteinExistence type="predicted"/>
<sequence>MKYKPEFRFISLNALSFCAGLSLSSALFAGVTPRTVDPLTTTAQPSTENPLNKDLCSPEVNLICGEQYVNKQISDNCQTKETFESRVSSSDTSEHEGYNLSTFMNNQGKDYRNFCVNKAILDNPAAGYSMDQLDGLQLAGAIKVKLMSTGEILYVPFRSSELKKRKDKSNSKETVYRFSIFESDNPLELFTDTKLGYAAARHLAKKKSVENTLIPLRMQVNRLAQNTDNKMKKEGKDMGLPEPHIMDPYFPRINSDLSLVSVPETKVTMTLTRSEWFAGKTYDINITSWIPFPAEAIKVRFTSGGTARFAKPHYKNFRRDSNYYSRGISLTPNPNSIEQGHHIGQHYKLIEIILMPPMPELSKFATQEAKSGN</sequence>
<organism evidence="2 3">
    <name type="scientific">Endozoicomonas euniceicola</name>
    <dbReference type="NCBI Taxonomy" id="1234143"/>
    <lineage>
        <taxon>Bacteria</taxon>
        <taxon>Pseudomonadati</taxon>
        <taxon>Pseudomonadota</taxon>
        <taxon>Gammaproteobacteria</taxon>
        <taxon>Oceanospirillales</taxon>
        <taxon>Endozoicomonadaceae</taxon>
        <taxon>Endozoicomonas</taxon>
    </lineage>
</organism>
<dbReference type="RefSeq" id="WP_262598744.1">
    <property type="nucleotide sequence ID" value="NZ_CP103300.1"/>
</dbReference>
<accession>A0ABY6GUJ6</accession>